<dbReference type="EMBL" id="JDRY01000039">
    <property type="protein sequence ID" value="KGM99074.1"/>
    <property type="molecule type" value="Genomic_DNA"/>
</dbReference>
<evidence type="ECO:0000256" key="6">
    <source>
        <dbReference type="ARBA" id="ARBA00022989"/>
    </source>
</evidence>
<evidence type="ECO:0000256" key="3">
    <source>
        <dbReference type="ARBA" id="ARBA00022448"/>
    </source>
</evidence>
<proteinExistence type="inferred from homology"/>
<dbReference type="Pfam" id="PF01594">
    <property type="entry name" value="AI-2E_transport"/>
    <property type="match status" value="1"/>
</dbReference>
<protein>
    <submittedName>
        <fullName evidence="9">Transporter</fullName>
    </submittedName>
</protein>
<accession>A0A0A0IC93</accession>
<evidence type="ECO:0000256" key="8">
    <source>
        <dbReference type="SAM" id="Phobius"/>
    </source>
</evidence>
<feature type="transmembrane region" description="Helical" evidence="8">
    <location>
        <begin position="76"/>
        <end position="98"/>
    </location>
</feature>
<comment type="similarity">
    <text evidence="2">Belongs to the autoinducer-2 exporter (AI-2E) (TC 2.A.86) family.</text>
</comment>
<keyword evidence="3" id="KW-0813">Transport</keyword>
<dbReference type="AlphaFoldDB" id="A0A0A0IC93"/>
<name>A0A0A0IC93_CLOBO</name>
<keyword evidence="7 8" id="KW-0472">Membrane</keyword>
<feature type="transmembrane region" description="Helical" evidence="8">
    <location>
        <begin position="263"/>
        <end position="282"/>
    </location>
</feature>
<dbReference type="Proteomes" id="UP000030014">
    <property type="component" value="Unassembled WGS sequence"/>
</dbReference>
<keyword evidence="5 8" id="KW-0812">Transmembrane</keyword>
<dbReference type="RefSeq" id="WP_039257659.1">
    <property type="nucleotide sequence ID" value="NZ_JDRY01000039.1"/>
</dbReference>
<dbReference type="PANTHER" id="PTHR21716">
    <property type="entry name" value="TRANSMEMBRANE PROTEIN"/>
    <property type="match status" value="1"/>
</dbReference>
<keyword evidence="4" id="KW-1003">Cell membrane</keyword>
<evidence type="ECO:0000313" key="9">
    <source>
        <dbReference type="EMBL" id="KGM99074.1"/>
    </source>
</evidence>
<dbReference type="GO" id="GO:0055085">
    <property type="term" value="P:transmembrane transport"/>
    <property type="evidence" value="ECO:0007669"/>
    <property type="project" value="TreeGrafter"/>
</dbReference>
<evidence type="ECO:0000256" key="2">
    <source>
        <dbReference type="ARBA" id="ARBA00009773"/>
    </source>
</evidence>
<feature type="transmembrane region" description="Helical" evidence="8">
    <location>
        <begin position="317"/>
        <end position="350"/>
    </location>
</feature>
<comment type="subcellular location">
    <subcellularLocation>
        <location evidence="1">Cell membrane</location>
        <topology evidence="1">Multi-pass membrane protein</topology>
    </subcellularLocation>
</comment>
<feature type="transmembrane region" description="Helical" evidence="8">
    <location>
        <begin position="287"/>
        <end position="305"/>
    </location>
</feature>
<sequence>MFDKLKIKYWDIIIAVLVSFIGIQLIINYKVILKILGDVINILMPFIVAFAIAYILNPIMKFIEKKLKVNRTISVLFTYILIIILITIFSMTVIPKVFNSGMDMVDKMPEFAQKMYSWVNSHISSKLMNSGSGNFVRDNAGKWIEKFSSISSTWLAVALNQIVSTTTSLINFIFGLIISIYMLYDKEKFKQNSKNLVYILLREKWGNKLINVARNVDEMVGTYIGIKAIDSFIIGIICFVGLMLFKCPYVLIISIIVMVTNMIPYFGPFMGMIPPFLINVFYDPKKAFGILIFLVLLQQFDAWILEPKLVSDRVGVSPFLVILGITVFGSLFGIIGMLLASPIMAVLNIYVGGWFRRKVEEFNKTKEIK</sequence>
<dbReference type="InterPro" id="IPR002549">
    <property type="entry name" value="AI-2E-like"/>
</dbReference>
<feature type="transmembrane region" description="Helical" evidence="8">
    <location>
        <begin position="232"/>
        <end position="257"/>
    </location>
</feature>
<organism evidence="9 10">
    <name type="scientific">Clostridium botulinum C/D str. DC5</name>
    <dbReference type="NCBI Taxonomy" id="1443128"/>
    <lineage>
        <taxon>Bacteria</taxon>
        <taxon>Bacillati</taxon>
        <taxon>Bacillota</taxon>
        <taxon>Clostridia</taxon>
        <taxon>Eubacteriales</taxon>
        <taxon>Clostridiaceae</taxon>
        <taxon>Clostridium</taxon>
    </lineage>
</organism>
<keyword evidence="6 8" id="KW-1133">Transmembrane helix</keyword>
<dbReference type="PANTHER" id="PTHR21716:SF53">
    <property type="entry name" value="PERMEASE PERM-RELATED"/>
    <property type="match status" value="1"/>
</dbReference>
<gene>
    <name evidence="9" type="ORF">Z955_08800</name>
</gene>
<evidence type="ECO:0000256" key="4">
    <source>
        <dbReference type="ARBA" id="ARBA00022475"/>
    </source>
</evidence>
<feature type="transmembrane region" description="Helical" evidence="8">
    <location>
        <begin position="12"/>
        <end position="29"/>
    </location>
</feature>
<evidence type="ECO:0000256" key="1">
    <source>
        <dbReference type="ARBA" id="ARBA00004651"/>
    </source>
</evidence>
<evidence type="ECO:0000256" key="7">
    <source>
        <dbReference type="ARBA" id="ARBA00023136"/>
    </source>
</evidence>
<evidence type="ECO:0000256" key="5">
    <source>
        <dbReference type="ARBA" id="ARBA00022692"/>
    </source>
</evidence>
<dbReference type="GO" id="GO:0005886">
    <property type="term" value="C:plasma membrane"/>
    <property type="evidence" value="ECO:0007669"/>
    <property type="project" value="UniProtKB-SubCell"/>
</dbReference>
<feature type="transmembrane region" description="Helical" evidence="8">
    <location>
        <begin position="162"/>
        <end position="184"/>
    </location>
</feature>
<comment type="caution">
    <text evidence="9">The sequence shown here is derived from an EMBL/GenBank/DDBJ whole genome shotgun (WGS) entry which is preliminary data.</text>
</comment>
<evidence type="ECO:0000313" key="10">
    <source>
        <dbReference type="Proteomes" id="UP000030014"/>
    </source>
</evidence>
<reference evidence="9 10" key="1">
    <citation type="submission" date="2014-01" db="EMBL/GenBank/DDBJ databases">
        <title>Plasmidome dynamics in the species complex Clostridium novyi sensu lato converts strains of independent lineages into distinctly different pathogens.</title>
        <authorList>
            <person name="Skarin H."/>
            <person name="Segerman B."/>
        </authorList>
    </citation>
    <scope>NUCLEOTIDE SEQUENCE [LARGE SCALE GENOMIC DNA]</scope>
    <source>
        <strain evidence="9 10">DC5</strain>
    </source>
</reference>
<feature type="transmembrane region" description="Helical" evidence="8">
    <location>
        <begin position="35"/>
        <end position="56"/>
    </location>
</feature>